<dbReference type="InterPro" id="IPR029063">
    <property type="entry name" value="SAM-dependent_MTases_sf"/>
</dbReference>
<dbReference type="PANTHER" id="PTHR43464">
    <property type="entry name" value="METHYLTRANSFERASE"/>
    <property type="match status" value="1"/>
</dbReference>
<dbReference type="GO" id="GO:0008168">
    <property type="term" value="F:methyltransferase activity"/>
    <property type="evidence" value="ECO:0007669"/>
    <property type="project" value="UniProtKB-KW"/>
</dbReference>
<dbReference type="AlphaFoldDB" id="A0A5N3PJ97"/>
<proteinExistence type="predicted"/>
<feature type="domain" description="Methyltransferase type 12" evidence="4">
    <location>
        <begin position="2"/>
        <end position="96"/>
    </location>
</feature>
<dbReference type="OrthoDB" id="9787738at2"/>
<keyword evidence="3" id="KW-0949">S-adenosyl-L-methionine</keyword>
<evidence type="ECO:0000256" key="1">
    <source>
        <dbReference type="ARBA" id="ARBA00022603"/>
    </source>
</evidence>
<dbReference type="EMBL" id="VCMV01000001">
    <property type="protein sequence ID" value="KAB0269798.1"/>
    <property type="molecule type" value="Genomic_DNA"/>
</dbReference>
<organism evidence="5 6">
    <name type="scientific">Microvirga brassicacearum</name>
    <dbReference type="NCBI Taxonomy" id="2580413"/>
    <lineage>
        <taxon>Bacteria</taxon>
        <taxon>Pseudomonadati</taxon>
        <taxon>Pseudomonadota</taxon>
        <taxon>Alphaproteobacteria</taxon>
        <taxon>Hyphomicrobiales</taxon>
        <taxon>Methylobacteriaceae</taxon>
        <taxon>Microvirga</taxon>
    </lineage>
</organism>
<evidence type="ECO:0000256" key="2">
    <source>
        <dbReference type="ARBA" id="ARBA00022679"/>
    </source>
</evidence>
<evidence type="ECO:0000313" key="6">
    <source>
        <dbReference type="Proteomes" id="UP000325684"/>
    </source>
</evidence>
<reference evidence="5 6" key="1">
    <citation type="journal article" date="2019" name="Microorganisms">
        <title>Genome Insights into the Novel Species Microvirga brassicacearum, a Rapeseed Endophyte with Biotechnological Potential.</title>
        <authorList>
            <person name="Jimenez-Gomez A."/>
            <person name="Saati-Santamaria Z."/>
            <person name="Igual J.M."/>
            <person name="Rivas R."/>
            <person name="Mateos P.F."/>
            <person name="Garcia-Fraile P."/>
        </authorList>
    </citation>
    <scope>NUCLEOTIDE SEQUENCE [LARGE SCALE GENOMIC DNA]</scope>
    <source>
        <strain evidence="5 6">CDVBN77</strain>
    </source>
</reference>
<evidence type="ECO:0000313" key="5">
    <source>
        <dbReference type="EMBL" id="KAB0269798.1"/>
    </source>
</evidence>
<keyword evidence="6" id="KW-1185">Reference proteome</keyword>
<gene>
    <name evidence="5" type="ORF">FEZ63_00125</name>
</gene>
<name>A0A5N3PJ97_9HYPH</name>
<dbReference type="Proteomes" id="UP000325684">
    <property type="component" value="Unassembled WGS sequence"/>
</dbReference>
<dbReference type="Pfam" id="PF08242">
    <property type="entry name" value="Methyltransf_12"/>
    <property type="match status" value="1"/>
</dbReference>
<keyword evidence="2 5" id="KW-0808">Transferase</keyword>
<comment type="caution">
    <text evidence="5">The sequence shown here is derived from an EMBL/GenBank/DDBJ whole genome shotgun (WGS) entry which is preliminary data.</text>
</comment>
<dbReference type="InterPro" id="IPR013217">
    <property type="entry name" value="Methyltransf_12"/>
</dbReference>
<dbReference type="SUPFAM" id="SSF53335">
    <property type="entry name" value="S-adenosyl-L-methionine-dependent methyltransferases"/>
    <property type="match status" value="1"/>
</dbReference>
<dbReference type="GO" id="GO:0032259">
    <property type="term" value="P:methylation"/>
    <property type="evidence" value="ECO:0007669"/>
    <property type="project" value="UniProtKB-KW"/>
</dbReference>
<evidence type="ECO:0000256" key="3">
    <source>
        <dbReference type="ARBA" id="ARBA00022691"/>
    </source>
</evidence>
<accession>A0A5N3PJ97</accession>
<dbReference type="CDD" id="cd02440">
    <property type="entry name" value="AdoMet_MTases"/>
    <property type="match status" value="1"/>
</dbReference>
<keyword evidence="1 5" id="KW-0489">Methyltransferase</keyword>
<sequence length="199" mass="22388">MLEIGCGIGTDATNFARQGADYTAIELSAASLELAKKRFEQFGLKGSFHVGNAEEVGRVVGPNKFDLIYSFGVIHHTPNPRAVIESARSIIATDGELRIMLYASNSWKSIMIDAGFDQPEAQTGCPIAFTYTNDEVRELLDGQFEVTEIRQDHIFPYVVEKYVRYEYEPQPWFKAMPEEMFASLEKALGWHLMITAKPI</sequence>
<protein>
    <submittedName>
        <fullName evidence="5">Class I SAM-dependent methyltransferase</fullName>
    </submittedName>
</protein>
<dbReference type="PANTHER" id="PTHR43464:SF19">
    <property type="entry name" value="UBIQUINONE BIOSYNTHESIS O-METHYLTRANSFERASE, MITOCHONDRIAL"/>
    <property type="match status" value="1"/>
</dbReference>
<evidence type="ECO:0000259" key="4">
    <source>
        <dbReference type="Pfam" id="PF08242"/>
    </source>
</evidence>
<dbReference type="Gene3D" id="3.40.50.150">
    <property type="entry name" value="Vaccinia Virus protein VP39"/>
    <property type="match status" value="1"/>
</dbReference>